<organism evidence="2 3">
    <name type="scientific">Inquilinus ginsengisoli</name>
    <dbReference type="NCBI Taxonomy" id="363840"/>
    <lineage>
        <taxon>Bacteria</taxon>
        <taxon>Pseudomonadati</taxon>
        <taxon>Pseudomonadota</taxon>
        <taxon>Alphaproteobacteria</taxon>
        <taxon>Rhodospirillales</taxon>
        <taxon>Rhodospirillaceae</taxon>
        <taxon>Inquilinus</taxon>
    </lineage>
</organism>
<dbReference type="InterPro" id="IPR003425">
    <property type="entry name" value="CCB3/YggT"/>
</dbReference>
<dbReference type="Proteomes" id="UP001262410">
    <property type="component" value="Unassembled WGS sequence"/>
</dbReference>
<gene>
    <name evidence="2" type="ORF">E9232_002198</name>
</gene>
<evidence type="ECO:0000256" key="1">
    <source>
        <dbReference type="SAM" id="Phobius"/>
    </source>
</evidence>
<feature type="transmembrane region" description="Helical" evidence="1">
    <location>
        <begin position="7"/>
        <end position="33"/>
    </location>
</feature>
<comment type="caution">
    <text evidence="2">The sequence shown here is derived from an EMBL/GenBank/DDBJ whole genome shotgun (WGS) entry which is preliminary data.</text>
</comment>
<keyword evidence="3" id="KW-1185">Reference proteome</keyword>
<dbReference type="EMBL" id="JAVDPW010000003">
    <property type="protein sequence ID" value="MDR6289683.1"/>
    <property type="molecule type" value="Genomic_DNA"/>
</dbReference>
<evidence type="ECO:0000313" key="2">
    <source>
        <dbReference type="EMBL" id="MDR6289683.1"/>
    </source>
</evidence>
<evidence type="ECO:0000313" key="3">
    <source>
        <dbReference type="Proteomes" id="UP001262410"/>
    </source>
</evidence>
<protein>
    <submittedName>
        <fullName evidence="2">YggT family protein</fullName>
    </submittedName>
</protein>
<sequence length="100" mass="11517">MIVIDPIFTIIDIVLQMYIWILIATAILSWLVAFNVVNTRNQFVYQVGNVLYRLTEPALRPIRRFVPNFGGVDISYVVLWLLVTLARMILANVHARLLFG</sequence>
<accession>A0ABU1JM44</accession>
<keyword evidence="1" id="KW-0472">Membrane</keyword>
<reference evidence="2 3" key="1">
    <citation type="submission" date="2023-07" db="EMBL/GenBank/DDBJ databases">
        <title>Sorghum-associated microbial communities from plants grown in Nebraska, USA.</title>
        <authorList>
            <person name="Schachtman D."/>
        </authorList>
    </citation>
    <scope>NUCLEOTIDE SEQUENCE [LARGE SCALE GENOMIC DNA]</scope>
    <source>
        <strain evidence="2 3">584</strain>
    </source>
</reference>
<dbReference type="Pfam" id="PF02325">
    <property type="entry name" value="CCB3_YggT"/>
    <property type="match status" value="1"/>
</dbReference>
<name>A0ABU1JM44_9PROT</name>
<keyword evidence="1" id="KW-1133">Transmembrane helix</keyword>
<proteinExistence type="predicted"/>
<keyword evidence="1" id="KW-0812">Transmembrane</keyword>
<dbReference type="RefSeq" id="WP_309793962.1">
    <property type="nucleotide sequence ID" value="NZ_JAVDPW010000003.1"/>
</dbReference>
<feature type="transmembrane region" description="Helical" evidence="1">
    <location>
        <begin position="74"/>
        <end position="99"/>
    </location>
</feature>